<protein>
    <recommendedName>
        <fullName evidence="6">Pectate lyase</fullName>
    </recommendedName>
</protein>
<dbReference type="InterPro" id="IPR012334">
    <property type="entry name" value="Pectin_lyas_fold"/>
</dbReference>
<evidence type="ECO:0000256" key="2">
    <source>
        <dbReference type="ARBA" id="ARBA00023180"/>
    </source>
</evidence>
<dbReference type="HOGENOM" id="CLU_358574_0_0_10"/>
<dbReference type="PANTHER" id="PTHR42970">
    <property type="entry name" value="PECTATE LYASE C-RELATED"/>
    <property type="match status" value="1"/>
</dbReference>
<evidence type="ECO:0000256" key="1">
    <source>
        <dbReference type="ARBA" id="ARBA00022723"/>
    </source>
</evidence>
<keyword evidence="1" id="KW-0479">Metal-binding</keyword>
<organism evidence="4 5">
    <name type="scientific">Hallella bergensis DSM 17361</name>
    <dbReference type="NCBI Taxonomy" id="585502"/>
    <lineage>
        <taxon>Bacteria</taxon>
        <taxon>Pseudomonadati</taxon>
        <taxon>Bacteroidota</taxon>
        <taxon>Bacteroidia</taxon>
        <taxon>Bacteroidales</taxon>
        <taxon>Prevotellaceae</taxon>
        <taxon>Hallella</taxon>
    </lineage>
</organism>
<dbReference type="eggNOG" id="COG3866">
    <property type="taxonomic scope" value="Bacteria"/>
</dbReference>
<evidence type="ECO:0008006" key="6">
    <source>
        <dbReference type="Google" id="ProtNLM"/>
    </source>
</evidence>
<keyword evidence="2" id="KW-0325">Glycoprotein</keyword>
<name>D1PX86_9BACT</name>
<dbReference type="AlphaFoldDB" id="D1PX86"/>
<dbReference type="EMBL" id="ACKS01000067">
    <property type="protein sequence ID" value="EFA44046.1"/>
    <property type="molecule type" value="Genomic_DNA"/>
</dbReference>
<evidence type="ECO:0000313" key="4">
    <source>
        <dbReference type="EMBL" id="EFA44046.1"/>
    </source>
</evidence>
<dbReference type="SUPFAM" id="SSF51126">
    <property type="entry name" value="Pectin lyase-like"/>
    <property type="match status" value="1"/>
</dbReference>
<evidence type="ECO:0000313" key="5">
    <source>
        <dbReference type="Proteomes" id="UP000003160"/>
    </source>
</evidence>
<dbReference type="Proteomes" id="UP000003160">
    <property type="component" value="Unassembled WGS sequence"/>
</dbReference>
<sequence>MRLKILLALAAVALSGSAMAQTNAPAFPGAEGNGRYTTGGRGGKIIHVTNLKDSGTGSLRAAVSGSLPKTVVFDVGGVIPLTRELSIGANTTILGQTAPYPGITLRYYTVKPGSNNIIRFIRVRRGEEKDVNDGADAIWNRGLSNIILDHCSFSWSIDEVASFYDNNNFTMQWCTVGESLNNAGHGKGAHGYGGIWGGKLASFHHNMIAHVNNRAPRFNGARYDWAGYTQNTEYDKYQWENSLQAENVDFRNCLIFDWGGGGCYGGPGGGYINMVNNYYKATPETSKKNRVTQVSIANSNTSSDNDKYMGMTSRYYINGNYVHGYGPNYDWQGVAYDSGIQFINGERYTLDPSHYYGTAVEYVSNAAGKPCVRIKLDQAKAPAGTVTTHRAETAYEKILSYCGASFFRDDVDARYMEEAKNGRSTYTGSVTKTKGRIDRVSDVNGYTEKNFPTGKHDAGYDTDNDGIPDAWEIANGLDPSNPNDAIAYSLDTKGYYTNLEVFANSLVEEIMKNGNADAESPVEEYYPAVNKADGIEYYTGRMVKLTEEGTTDPETPATGEEGTITWTFNAGQSSLTAAAVLSDNLKDGIAATTLSLGSNFDAAHVSTKPVNGVVETTLVPNEKQAAAGESNALTFTVTPNRNYVFQPTGVSFTISRIGTDNGLFNVTWEAGSTTTTLDSALKPNRNNVDGGWYTSYIQTVTGVAASNEPGRLVINLYDMANDKQFGITNIVVKGRIRTTNGISDTHANRLQSNTYYNLAGQRVDKSYKGIIIYNGKKYLSK</sequence>
<keyword evidence="3" id="KW-0732">Signal</keyword>
<gene>
    <name evidence="4" type="ORF">HMPREF0645_1571</name>
</gene>
<accession>D1PX86</accession>
<feature type="chain" id="PRO_5003024955" description="Pectate lyase" evidence="3">
    <location>
        <begin position="21"/>
        <end position="781"/>
    </location>
</feature>
<comment type="caution">
    <text evidence="4">The sequence shown here is derived from an EMBL/GenBank/DDBJ whole genome shotgun (WGS) entry which is preliminary data.</text>
</comment>
<keyword evidence="5" id="KW-1185">Reference proteome</keyword>
<reference evidence="4 5" key="1">
    <citation type="submission" date="2009-10" db="EMBL/GenBank/DDBJ databases">
        <authorList>
            <person name="Qin X."/>
            <person name="Bachman B."/>
            <person name="Battles P."/>
            <person name="Bell A."/>
            <person name="Bess C."/>
            <person name="Bickham C."/>
            <person name="Chaboub L."/>
            <person name="Chen D."/>
            <person name="Coyle M."/>
            <person name="Deiros D.R."/>
            <person name="Dinh H."/>
            <person name="Forbes L."/>
            <person name="Fowler G."/>
            <person name="Francisco L."/>
            <person name="Fu Q."/>
            <person name="Gubbala S."/>
            <person name="Hale W."/>
            <person name="Han Y."/>
            <person name="Hemphill L."/>
            <person name="Highlander S.K."/>
            <person name="Hirani K."/>
            <person name="Hogues M."/>
            <person name="Jackson L."/>
            <person name="Jakkamsetti A."/>
            <person name="Javaid M."/>
            <person name="Jiang H."/>
            <person name="Korchina V."/>
            <person name="Kovar C."/>
            <person name="Lara F."/>
            <person name="Lee S."/>
            <person name="Mata R."/>
            <person name="Mathew T."/>
            <person name="Moen C."/>
            <person name="Morales K."/>
            <person name="Munidasa M."/>
            <person name="Nazareth L."/>
            <person name="Ngo R."/>
            <person name="Nguyen L."/>
            <person name="Okwuonu G."/>
            <person name="Ongeri F."/>
            <person name="Patil S."/>
            <person name="Petrosino J."/>
            <person name="Pham C."/>
            <person name="Pham P."/>
            <person name="Pu L.-L."/>
            <person name="Puazo M."/>
            <person name="Raj R."/>
            <person name="Reid J."/>
            <person name="Rouhana J."/>
            <person name="Saada N."/>
            <person name="Shang Y."/>
            <person name="Simmons D."/>
            <person name="Thornton R."/>
            <person name="Warren J."/>
            <person name="Weissenberger G."/>
            <person name="Zhang J."/>
            <person name="Zhang L."/>
            <person name="Zhou C."/>
            <person name="Zhu D."/>
            <person name="Muzny D."/>
            <person name="Worley K."/>
            <person name="Gibbs R."/>
        </authorList>
    </citation>
    <scope>NUCLEOTIDE SEQUENCE [LARGE SCALE GENOMIC DNA]</scope>
    <source>
        <strain evidence="4 5">DSM 17361</strain>
    </source>
</reference>
<evidence type="ECO:0000256" key="3">
    <source>
        <dbReference type="SAM" id="SignalP"/>
    </source>
</evidence>
<dbReference type="RefSeq" id="WP_007173674.1">
    <property type="nucleotide sequence ID" value="NZ_GG704781.1"/>
</dbReference>
<dbReference type="InterPro" id="IPR011050">
    <property type="entry name" value="Pectin_lyase_fold/virulence"/>
</dbReference>
<dbReference type="Gene3D" id="2.160.20.10">
    <property type="entry name" value="Single-stranded right-handed beta-helix, Pectin lyase-like"/>
    <property type="match status" value="1"/>
</dbReference>
<dbReference type="GO" id="GO:0046872">
    <property type="term" value="F:metal ion binding"/>
    <property type="evidence" value="ECO:0007669"/>
    <property type="project" value="UniProtKB-KW"/>
</dbReference>
<dbReference type="InterPro" id="IPR052063">
    <property type="entry name" value="Polysaccharide_Lyase_1"/>
</dbReference>
<proteinExistence type="predicted"/>
<dbReference type="PANTHER" id="PTHR42970:SF1">
    <property type="entry name" value="PECTATE LYASE C-RELATED"/>
    <property type="match status" value="1"/>
</dbReference>
<feature type="signal peptide" evidence="3">
    <location>
        <begin position="1"/>
        <end position="20"/>
    </location>
</feature>